<keyword evidence="5 9" id="KW-0472">Membrane</keyword>
<protein>
    <recommendedName>
        <fullName evidence="7">Transporter</fullName>
    </recommendedName>
</protein>
<name>Q4SR96_TETNG</name>
<feature type="transmembrane region" description="Helical" evidence="9">
    <location>
        <begin position="974"/>
        <end position="996"/>
    </location>
</feature>
<accession>Q4SR96</accession>
<comment type="similarity">
    <text evidence="7">Belongs to the sodium:neurotransmitter symporter (SNF) (TC 2.A.22) family.</text>
</comment>
<evidence type="ECO:0000256" key="3">
    <source>
        <dbReference type="ARBA" id="ARBA00022692"/>
    </source>
</evidence>
<feature type="transmembrane region" description="Helical" evidence="9">
    <location>
        <begin position="856"/>
        <end position="877"/>
    </location>
</feature>
<dbReference type="SUPFAM" id="SSF161070">
    <property type="entry name" value="SNF-like"/>
    <property type="match status" value="3"/>
</dbReference>
<feature type="transmembrane region" description="Helical" evidence="9">
    <location>
        <begin position="580"/>
        <end position="600"/>
    </location>
</feature>
<feature type="transmembrane region" description="Helical" evidence="9">
    <location>
        <begin position="354"/>
        <end position="371"/>
    </location>
</feature>
<dbReference type="KEGG" id="tng:GSTEN00014015G001"/>
<feature type="binding site" evidence="6">
    <location>
        <position position="389"/>
    </location>
    <ligand>
        <name>Na(+)</name>
        <dbReference type="ChEBI" id="CHEBI:29101"/>
        <label>1</label>
    </ligand>
</feature>
<dbReference type="Pfam" id="PF00209">
    <property type="entry name" value="SNF"/>
    <property type="match status" value="3"/>
</dbReference>
<feature type="binding site" evidence="6">
    <location>
        <position position="457"/>
    </location>
    <ligand>
        <name>Na(+)</name>
        <dbReference type="ChEBI" id="CHEBI:29101"/>
        <label>1</label>
    </ligand>
</feature>
<proteinExistence type="inferred from homology"/>
<feature type="transmembrane region" description="Helical" evidence="9">
    <location>
        <begin position="658"/>
        <end position="679"/>
    </location>
</feature>
<dbReference type="GO" id="GO:1901235">
    <property type="term" value="F:(R)-carnitine transmembrane transporter activity"/>
    <property type="evidence" value="ECO:0007669"/>
    <property type="project" value="TreeGrafter"/>
</dbReference>
<dbReference type="OrthoDB" id="6581954at2759"/>
<dbReference type="GO" id="GO:0089718">
    <property type="term" value="P:amino acid import across plasma membrane"/>
    <property type="evidence" value="ECO:0007669"/>
    <property type="project" value="TreeGrafter"/>
</dbReference>
<dbReference type="GO" id="GO:0001761">
    <property type="term" value="F:beta-alanine transmembrane transporter activity"/>
    <property type="evidence" value="ECO:0007669"/>
    <property type="project" value="TreeGrafter"/>
</dbReference>
<dbReference type="GO" id="GO:0015657">
    <property type="term" value="F:branched-chain amino acid:sodium symporter activity"/>
    <property type="evidence" value="ECO:0007669"/>
    <property type="project" value="TreeGrafter"/>
</dbReference>
<dbReference type="PRINTS" id="PR00176">
    <property type="entry name" value="NANEUSMPORT"/>
</dbReference>
<keyword evidence="7" id="KW-0769">Symport</keyword>
<feature type="transmembrane region" description="Helical" evidence="9">
    <location>
        <begin position="516"/>
        <end position="537"/>
    </location>
</feature>
<feature type="transmembrane region" description="Helical" evidence="9">
    <location>
        <begin position="807"/>
        <end position="826"/>
    </location>
</feature>
<dbReference type="GO" id="GO:0005886">
    <property type="term" value="C:plasma membrane"/>
    <property type="evidence" value="ECO:0007669"/>
    <property type="project" value="TreeGrafter"/>
</dbReference>
<feature type="binding site" evidence="6">
    <location>
        <position position="458"/>
    </location>
    <ligand>
        <name>Na(+)</name>
        <dbReference type="ChEBI" id="CHEBI:29101"/>
        <label>1</label>
    </ligand>
</feature>
<dbReference type="PROSITE" id="PS00610">
    <property type="entry name" value="NA_NEUROTRAN_SYMP_1"/>
    <property type="match status" value="1"/>
</dbReference>
<sequence>ERGTWTSKKEYILSTIGYAVGLGNIWRFPYLAYKNGGGAFLIPYFVMLVVTGIPLFFLESAFGQFCSQGPINVWRAVPILQGVGVGMVMVTLIVSIYYNVILAYSLYYMFASFQSPLPWSGFFSWAEGNCSSTPAGALMVVTVALPLCDEGEKPSRCLFFALSASCNGSGVLAANGTQENSTCPSSVQSPSELYWDCVALQRSSGLDETGPVVWHLALCLLLSSILVCAALIKGIKAEGKGGQKQDRGGRGGQTERSPKKAAPGSQRDQKGDELGEEKREGEGKKKKPLLKRVRNGGAVVYFTATFPYVVILILLIRGATLEGARDGIEFYIGSQSNLTKVLDVQVWKDAATQTFYSLSIGWGGVMTLSSYNNFHNNMFKDTFVVTLTNAGTSVVAGFAIFSILGHMAHVYQMPVGEVVKEGFGLAFIAYPDALSKLPVSPLWSILFFFMLLTVGLDSQFTGIVEVLTTCLTDAFPKFLSNKRIWVTVPTCLVLYLLGLPCVSRAGIYWVTLIDQFVASWVLLFLTLLEIIGVCYIYGKHSCLEAMAAAAAAVTFSPHASAGGNRFIEDIEMMLGKKSCLFWLWWRACWFCISPCIIVRLKVLCSPAEDWRPFLDVHRGERYSKEPSRRNEKVDLEEARGDDGGRIPERLHWSSRAEYMLSMVGFAIGLGNIWKFPWLAYSNGGGVGFSMVMVSMLVAVYYNVIIAYSLYYLFASFQSPLPWAACSGCSSASTASCNVSGVLVANHTCPPGQSPSEHYWDHVVLQRSSGLDDTGPVVWHLAVCLGLSSVLVAGILSRGIKSSGKVVYFTATFPYVVILILLVRGVTLEGAGEGLKFFIGSKSNWSKLAEVKVWNDAAAQTFFTLSIGMGGLFTLSSYSEFHTNIFLDSVVVVFVSYGTSVLAGVAIFSILGHMAHVYKRPIEKVVKEGFGLAFIVYPEALTQLPISALWCVLFFVMLIVISVDSQFTLIEILGFIYIYAWGLALGWCIVAAVLVWIPAVAAYKWARAEGSFLK</sequence>
<dbReference type="PANTHER" id="PTHR11616:SF286">
    <property type="entry name" value="SODIUM- AND CHLORIDE-DEPENDENT NEUTRAL AND BASIC AMINO ACID TRANSPORTER B(0+)"/>
    <property type="match status" value="1"/>
</dbReference>
<reference evidence="10" key="2">
    <citation type="submission" date="2004-02" db="EMBL/GenBank/DDBJ databases">
        <authorList>
            <consortium name="Genoscope"/>
            <consortium name="Whitehead Institute Centre for Genome Research"/>
        </authorList>
    </citation>
    <scope>NUCLEOTIDE SEQUENCE</scope>
</reference>
<feature type="compositionally biased region" description="Basic and acidic residues" evidence="8">
    <location>
        <begin position="239"/>
        <end position="249"/>
    </location>
</feature>
<evidence type="ECO:0000256" key="9">
    <source>
        <dbReference type="SAM" id="Phobius"/>
    </source>
</evidence>
<evidence type="ECO:0000256" key="1">
    <source>
        <dbReference type="ARBA" id="ARBA00004141"/>
    </source>
</evidence>
<evidence type="ECO:0000256" key="5">
    <source>
        <dbReference type="ARBA" id="ARBA00023136"/>
    </source>
</evidence>
<feature type="transmembrane region" description="Helical" evidence="9">
    <location>
        <begin position="39"/>
        <end position="58"/>
    </location>
</feature>
<feature type="binding site" evidence="6">
    <location>
        <position position="20"/>
    </location>
    <ligand>
        <name>Na(+)</name>
        <dbReference type="ChEBI" id="CHEBI:29101"/>
        <label>1</label>
    </ligand>
</feature>
<feature type="transmembrane region" description="Helical" evidence="9">
    <location>
        <begin position="295"/>
        <end position="316"/>
    </location>
</feature>
<keyword evidence="6" id="KW-0479">Metal-binding</keyword>
<feature type="non-terminal residue" evidence="10">
    <location>
        <position position="1"/>
    </location>
</feature>
<feature type="binding site" evidence="6">
    <location>
        <position position="357"/>
    </location>
    <ligand>
        <name>Na(+)</name>
        <dbReference type="ChEBI" id="CHEBI:29101"/>
        <label>1</label>
    </ligand>
</feature>
<dbReference type="EMBL" id="CAAE01014528">
    <property type="protein sequence ID" value="CAF96836.1"/>
    <property type="molecule type" value="Genomic_DNA"/>
</dbReference>
<feature type="transmembrane region" description="Helical" evidence="9">
    <location>
        <begin position="442"/>
        <end position="464"/>
    </location>
</feature>
<keyword evidence="4 9" id="KW-1133">Transmembrane helix</keyword>
<feature type="binding site" evidence="6">
    <location>
        <position position="19"/>
    </location>
    <ligand>
        <name>Na(+)</name>
        <dbReference type="ChEBI" id="CHEBI:29101"/>
        <label>1</label>
    </ligand>
</feature>
<dbReference type="GO" id="GO:0022858">
    <property type="term" value="F:alanine transmembrane transporter activity"/>
    <property type="evidence" value="ECO:0007669"/>
    <property type="project" value="TreeGrafter"/>
</dbReference>
<feature type="transmembrane region" description="Helical" evidence="9">
    <location>
        <begin position="212"/>
        <end position="232"/>
    </location>
</feature>
<dbReference type="AlphaFoldDB" id="Q4SR96"/>
<evidence type="ECO:0000313" key="10">
    <source>
        <dbReference type="EMBL" id="CAF96836.1"/>
    </source>
</evidence>
<feature type="binding site" evidence="6">
    <location>
        <position position="17"/>
    </location>
    <ligand>
        <name>Na(+)</name>
        <dbReference type="ChEBI" id="CHEBI:29101"/>
        <label>1</label>
    </ligand>
</feature>
<feature type="transmembrane region" description="Helical" evidence="9">
    <location>
        <begin position="79"/>
        <end position="110"/>
    </location>
</feature>
<organism evidence="10">
    <name type="scientific">Tetraodon nigroviridis</name>
    <name type="common">Spotted green pufferfish</name>
    <name type="synonym">Chelonodon nigroviridis</name>
    <dbReference type="NCBI Taxonomy" id="99883"/>
    <lineage>
        <taxon>Eukaryota</taxon>
        <taxon>Metazoa</taxon>
        <taxon>Chordata</taxon>
        <taxon>Craniata</taxon>
        <taxon>Vertebrata</taxon>
        <taxon>Euteleostomi</taxon>
        <taxon>Actinopterygii</taxon>
        <taxon>Neopterygii</taxon>
        <taxon>Teleostei</taxon>
        <taxon>Neoteleostei</taxon>
        <taxon>Acanthomorphata</taxon>
        <taxon>Eupercaria</taxon>
        <taxon>Tetraodontiformes</taxon>
        <taxon>Tetradontoidea</taxon>
        <taxon>Tetraodontidae</taxon>
        <taxon>Tetraodon</taxon>
    </lineage>
</organism>
<evidence type="ECO:0000256" key="4">
    <source>
        <dbReference type="ARBA" id="ARBA00022989"/>
    </source>
</evidence>
<keyword evidence="3 7" id="KW-0812">Transmembrane</keyword>
<feature type="transmembrane region" description="Helical" evidence="9">
    <location>
        <begin position="889"/>
        <end position="910"/>
    </location>
</feature>
<dbReference type="InterPro" id="IPR037272">
    <property type="entry name" value="SNS_sf"/>
</dbReference>
<feature type="region of interest" description="Disordered" evidence="8">
    <location>
        <begin position="239"/>
        <end position="286"/>
    </location>
</feature>
<comment type="subcellular location">
    <subcellularLocation>
        <location evidence="1">Membrane</location>
        <topology evidence="1">Multi-pass membrane protein</topology>
    </subcellularLocation>
</comment>
<keyword evidence="2 7" id="KW-0813">Transport</keyword>
<dbReference type="InterPro" id="IPR000175">
    <property type="entry name" value="Na/ntran_symport"/>
</dbReference>
<gene>
    <name evidence="10" type="ORF">GSTENG00014015001</name>
</gene>
<evidence type="ECO:0000256" key="8">
    <source>
        <dbReference type="SAM" id="MobiDB-lite"/>
    </source>
</evidence>
<reference evidence="10" key="1">
    <citation type="journal article" date="2004" name="Nature">
        <title>Genome duplication in the teleost fish Tetraodon nigroviridis reveals the early vertebrate proto-karyotype.</title>
        <authorList>
            <person name="Jaillon O."/>
            <person name="Aury J.-M."/>
            <person name="Brunet F."/>
            <person name="Petit J.-L."/>
            <person name="Stange-Thomann N."/>
            <person name="Mauceli E."/>
            <person name="Bouneau L."/>
            <person name="Fischer C."/>
            <person name="Ozouf-Costaz C."/>
            <person name="Bernot A."/>
            <person name="Nicaud S."/>
            <person name="Jaffe D."/>
            <person name="Fisher S."/>
            <person name="Lutfalla G."/>
            <person name="Dossat C."/>
            <person name="Segurens B."/>
            <person name="Dasilva C."/>
            <person name="Salanoubat M."/>
            <person name="Levy M."/>
            <person name="Boudet N."/>
            <person name="Castellano S."/>
            <person name="Anthouard V."/>
            <person name="Jubin C."/>
            <person name="Castelli V."/>
            <person name="Katinka M."/>
            <person name="Vacherie B."/>
            <person name="Biemont C."/>
            <person name="Skalli Z."/>
            <person name="Cattolico L."/>
            <person name="Poulain J."/>
            <person name="De Berardinis V."/>
            <person name="Cruaud C."/>
            <person name="Duprat S."/>
            <person name="Brottier P."/>
            <person name="Coutanceau J.-P."/>
            <person name="Gouzy J."/>
            <person name="Parra G."/>
            <person name="Lardier G."/>
            <person name="Chapple C."/>
            <person name="McKernan K.J."/>
            <person name="McEwan P."/>
            <person name="Bosak S."/>
            <person name="Kellis M."/>
            <person name="Volff J.-N."/>
            <person name="Guigo R."/>
            <person name="Zody M.C."/>
            <person name="Mesirov J."/>
            <person name="Lindblad-Toh K."/>
            <person name="Birren B."/>
            <person name="Nusbaum C."/>
            <person name="Kahn D."/>
            <person name="Robinson-Rechavi M."/>
            <person name="Laudet V."/>
            <person name="Schachter V."/>
            <person name="Quetier F."/>
            <person name="Saurin W."/>
            <person name="Scarpelli C."/>
            <person name="Wincker P."/>
            <person name="Lander E.S."/>
            <person name="Weissenbach J."/>
            <person name="Roest Crollius H."/>
        </authorList>
    </citation>
    <scope>NUCLEOTIDE SEQUENCE [LARGE SCALE GENOMIC DNA]</scope>
</reference>
<feature type="transmembrane region" description="Helical" evidence="9">
    <location>
        <begin position="691"/>
        <end position="713"/>
    </location>
</feature>
<feature type="transmembrane region" description="Helical" evidence="9">
    <location>
        <begin position="484"/>
        <end position="510"/>
    </location>
</feature>
<dbReference type="PROSITE" id="PS50267">
    <property type="entry name" value="NA_NEUROTRAN_SYMP_3"/>
    <property type="match status" value="2"/>
</dbReference>
<dbReference type="GO" id="GO:0015374">
    <property type="term" value="F:neutral, basic amino acid:sodium:chloride symporter activity"/>
    <property type="evidence" value="ECO:0007669"/>
    <property type="project" value="TreeGrafter"/>
</dbReference>
<feature type="transmembrane region" description="Helical" evidence="9">
    <location>
        <begin position="12"/>
        <end position="33"/>
    </location>
</feature>
<feature type="non-terminal residue" evidence="10">
    <location>
        <position position="1013"/>
    </location>
</feature>
<feature type="transmembrane region" description="Helical" evidence="9">
    <location>
        <begin position="383"/>
        <end position="404"/>
    </location>
</feature>
<feature type="transmembrane region" description="Helical" evidence="9">
    <location>
        <begin position="943"/>
        <end position="962"/>
    </location>
</feature>
<feature type="compositionally biased region" description="Basic and acidic residues" evidence="8">
    <location>
        <begin position="267"/>
        <end position="283"/>
    </location>
</feature>
<dbReference type="GO" id="GO:0046872">
    <property type="term" value="F:metal ion binding"/>
    <property type="evidence" value="ECO:0007669"/>
    <property type="project" value="UniProtKB-KW"/>
</dbReference>
<evidence type="ECO:0000256" key="2">
    <source>
        <dbReference type="ARBA" id="ARBA00022448"/>
    </source>
</evidence>
<evidence type="ECO:0000256" key="6">
    <source>
        <dbReference type="PIRSR" id="PIRSR600175-1"/>
    </source>
</evidence>
<feature type="binding site" evidence="6">
    <location>
        <position position="24"/>
    </location>
    <ligand>
        <name>Na(+)</name>
        <dbReference type="ChEBI" id="CHEBI:29101"/>
        <label>1</label>
    </ligand>
</feature>
<dbReference type="PANTHER" id="PTHR11616">
    <property type="entry name" value="SODIUM/CHLORIDE DEPENDENT TRANSPORTER"/>
    <property type="match status" value="1"/>
</dbReference>
<keyword evidence="6" id="KW-0915">Sodium</keyword>
<evidence type="ECO:0000256" key="7">
    <source>
        <dbReference type="RuleBase" id="RU003732"/>
    </source>
</evidence>
<feature type="transmembrane region" description="Helical" evidence="9">
    <location>
        <begin position="776"/>
        <end position="795"/>
    </location>
</feature>